<reference evidence="1" key="2">
    <citation type="submission" date="2020-05" db="UniProtKB">
        <authorList>
            <consortium name="Ensembl"/>
        </authorList>
    </citation>
    <scope>IDENTIFICATION</scope>
</reference>
<accession>A0A6I8SH20</accession>
<reference evidence="1" key="1">
    <citation type="journal article" date="2010" name="Science">
        <title>The genome of the Western clawed frog Xenopus tropicalis.</title>
        <authorList>
            <person name="Hellsten U."/>
            <person name="Harland R.M."/>
            <person name="Gilchrist M.J."/>
            <person name="Hendrix D."/>
            <person name="Jurka J."/>
            <person name="Kapitonov V."/>
            <person name="Ovcharenko I."/>
            <person name="Putnam N.H."/>
            <person name="Shu S."/>
            <person name="Taher L."/>
            <person name="Blitz I.L."/>
            <person name="Blumberg B."/>
            <person name="Dichmann D.S."/>
            <person name="Dubchak I."/>
            <person name="Amaya E."/>
            <person name="Detter J.C."/>
            <person name="Fletcher R."/>
            <person name="Gerhard D.S."/>
            <person name="Goodstein D."/>
            <person name="Graves T."/>
            <person name="Grigoriev I.V."/>
            <person name="Grimwood J."/>
            <person name="Kawashima T."/>
            <person name="Lindquist E."/>
            <person name="Lucas S.M."/>
            <person name="Mead P.E."/>
            <person name="Mitros T."/>
            <person name="Ogino H."/>
            <person name="Ohta Y."/>
            <person name="Poliakov A.V."/>
            <person name="Pollet N."/>
            <person name="Robert J."/>
            <person name="Salamov A."/>
            <person name="Sater A.K."/>
            <person name="Schmutz J."/>
            <person name="Terry A."/>
            <person name="Vize P.D."/>
            <person name="Warren W.C."/>
            <person name="Wells D."/>
            <person name="Wills A."/>
            <person name="Wilson R.K."/>
            <person name="Zimmerman L.B."/>
            <person name="Zorn A.M."/>
            <person name="Grainger R."/>
            <person name="Grammer T."/>
            <person name="Khokha M.K."/>
            <person name="Richardson P.M."/>
            <person name="Rokhsar D.S."/>
        </authorList>
    </citation>
    <scope>NUCLEOTIDE SEQUENCE [LARGE SCALE GENOMIC DNA]</scope>
    <source>
        <strain evidence="1">Nigerian</strain>
    </source>
</reference>
<protein>
    <submittedName>
        <fullName evidence="1">Uncharacterized protein</fullName>
    </submittedName>
</protein>
<name>A0A6I8SH20_XENTR</name>
<evidence type="ECO:0000313" key="1">
    <source>
        <dbReference type="Ensembl" id="ENSXETP00000094116"/>
    </source>
</evidence>
<sequence>MGKDFNQIPNLNNSAQGLINSIFTAAKGVIAKAWKSTLPSTEMEFLDRVRYIHRMEYLTGLKRDTMIADCHVCGHLKSEHNLFL</sequence>
<organism evidence="1">
    <name type="scientific">Xenopus tropicalis</name>
    <name type="common">Western clawed frog</name>
    <name type="synonym">Silurana tropicalis</name>
    <dbReference type="NCBI Taxonomy" id="8364"/>
    <lineage>
        <taxon>Eukaryota</taxon>
        <taxon>Metazoa</taxon>
        <taxon>Chordata</taxon>
        <taxon>Craniata</taxon>
        <taxon>Vertebrata</taxon>
        <taxon>Euteleostomi</taxon>
        <taxon>Amphibia</taxon>
        <taxon>Batrachia</taxon>
        <taxon>Anura</taxon>
        <taxon>Pipoidea</taxon>
        <taxon>Pipidae</taxon>
        <taxon>Xenopodinae</taxon>
        <taxon>Xenopus</taxon>
        <taxon>Silurana</taxon>
    </lineage>
</organism>
<dbReference type="AlphaFoldDB" id="A0A6I8SH20"/>
<proteinExistence type="predicted"/>
<dbReference type="Ensembl" id="ENSXETT00000084271">
    <property type="protein sequence ID" value="ENSXETP00000094116"/>
    <property type="gene ID" value="ENSXETG00000039982"/>
</dbReference>
<dbReference type="InParanoid" id="A0A6I8SH20"/>
<dbReference type="Bgee" id="ENSXETG00000039982">
    <property type="expression patterns" value="Expressed in mesonephros"/>
</dbReference>